<dbReference type="Pfam" id="PF02410">
    <property type="entry name" value="RsfS"/>
    <property type="match status" value="1"/>
</dbReference>
<evidence type="ECO:0000313" key="3">
    <source>
        <dbReference type="EMBL" id="ABW19285.1"/>
    </source>
</evidence>
<organism evidence="3 4">
    <name type="scientific">Alkaliphilus oremlandii (strain OhILAs)</name>
    <name type="common">Clostridium oremlandii (strain OhILAs)</name>
    <dbReference type="NCBI Taxonomy" id="350688"/>
    <lineage>
        <taxon>Bacteria</taxon>
        <taxon>Bacillati</taxon>
        <taxon>Bacillota</taxon>
        <taxon>Clostridia</taxon>
        <taxon>Peptostreptococcales</taxon>
        <taxon>Natronincolaceae</taxon>
        <taxon>Alkaliphilus</taxon>
    </lineage>
</organism>
<dbReference type="HAMAP" id="MF_01477">
    <property type="entry name" value="Iojap_RsfS"/>
    <property type="match status" value="1"/>
</dbReference>
<dbReference type="STRING" id="350688.Clos_1745"/>
<gene>
    <name evidence="2" type="primary">rsfS</name>
    <name evidence="3" type="ordered locus">Clos_1745</name>
</gene>
<keyword evidence="2" id="KW-0678">Repressor</keyword>
<dbReference type="eggNOG" id="COG0799">
    <property type="taxonomic scope" value="Bacteria"/>
</dbReference>
<keyword evidence="4" id="KW-1185">Reference proteome</keyword>
<dbReference type="NCBIfam" id="TIGR00090">
    <property type="entry name" value="rsfS_iojap_ybeB"/>
    <property type="match status" value="1"/>
</dbReference>
<dbReference type="InterPro" id="IPR043519">
    <property type="entry name" value="NT_sf"/>
</dbReference>
<sequence>MKKDLLRIVQKVVHCIDDKSGTNIVALDLGGVTSICDYFVIASASSSRQVKAIVDELEDRLLLEDIKLIHKEGYDSARWVLLDYGDIIIHIFHNEDRMFYNLEGIWKDANKVSIDINNQLE</sequence>
<proteinExistence type="inferred from homology"/>
<dbReference type="InterPro" id="IPR004394">
    <property type="entry name" value="Iojap/RsfS/C7orf30"/>
</dbReference>
<dbReference type="PANTHER" id="PTHR21043:SF0">
    <property type="entry name" value="MITOCHONDRIAL ASSEMBLY OF RIBOSOMAL LARGE SUBUNIT PROTEIN 1"/>
    <property type="match status" value="1"/>
</dbReference>
<protein>
    <recommendedName>
        <fullName evidence="2">Ribosomal silencing factor RsfS</fullName>
    </recommendedName>
</protein>
<dbReference type="HOGENOM" id="CLU_092688_2_2_9"/>
<evidence type="ECO:0000313" key="4">
    <source>
        <dbReference type="Proteomes" id="UP000000269"/>
    </source>
</evidence>
<dbReference type="GO" id="GO:0005737">
    <property type="term" value="C:cytoplasm"/>
    <property type="evidence" value="ECO:0007669"/>
    <property type="project" value="UniProtKB-SubCell"/>
</dbReference>
<keyword evidence="2" id="KW-0810">Translation regulation</keyword>
<dbReference type="RefSeq" id="WP_012159597.1">
    <property type="nucleotide sequence ID" value="NC_009922.1"/>
</dbReference>
<dbReference type="GO" id="GO:0090071">
    <property type="term" value="P:negative regulation of ribosome biogenesis"/>
    <property type="evidence" value="ECO:0007669"/>
    <property type="project" value="UniProtKB-UniRule"/>
</dbReference>
<evidence type="ECO:0000256" key="2">
    <source>
        <dbReference type="HAMAP-Rule" id="MF_01477"/>
    </source>
</evidence>
<dbReference type="OrthoDB" id="9793681at2"/>
<accession>A8MHK3</accession>
<comment type="subcellular location">
    <subcellularLocation>
        <location evidence="2">Cytoplasm</location>
    </subcellularLocation>
</comment>
<dbReference type="EMBL" id="CP000853">
    <property type="protein sequence ID" value="ABW19285.1"/>
    <property type="molecule type" value="Genomic_DNA"/>
</dbReference>
<comment type="subunit">
    <text evidence="2">Interacts with ribosomal protein uL14 (rplN).</text>
</comment>
<dbReference type="GO" id="GO:0042256">
    <property type="term" value="P:cytosolic ribosome assembly"/>
    <property type="evidence" value="ECO:0007669"/>
    <property type="project" value="UniProtKB-UniRule"/>
</dbReference>
<dbReference type="SUPFAM" id="SSF81301">
    <property type="entry name" value="Nucleotidyltransferase"/>
    <property type="match status" value="1"/>
</dbReference>
<dbReference type="PANTHER" id="PTHR21043">
    <property type="entry name" value="IOJAP SUPERFAMILY ORTHOLOG"/>
    <property type="match status" value="1"/>
</dbReference>
<dbReference type="Proteomes" id="UP000000269">
    <property type="component" value="Chromosome"/>
</dbReference>
<name>A8MHK3_ALKOO</name>
<dbReference type="GO" id="GO:0017148">
    <property type="term" value="P:negative regulation of translation"/>
    <property type="evidence" value="ECO:0007669"/>
    <property type="project" value="UniProtKB-UniRule"/>
</dbReference>
<dbReference type="GO" id="GO:0043023">
    <property type="term" value="F:ribosomal large subunit binding"/>
    <property type="evidence" value="ECO:0007669"/>
    <property type="project" value="TreeGrafter"/>
</dbReference>
<comment type="function">
    <text evidence="2">Functions as a ribosomal silencing factor. Interacts with ribosomal protein uL14 (rplN), blocking formation of intersubunit bridge B8. Prevents association of the 30S and 50S ribosomal subunits and the formation of functional ribosomes, thus repressing translation.</text>
</comment>
<keyword evidence="2" id="KW-0963">Cytoplasm</keyword>
<dbReference type="KEGG" id="aoe:Clos_1745"/>
<evidence type="ECO:0000256" key="1">
    <source>
        <dbReference type="ARBA" id="ARBA00010574"/>
    </source>
</evidence>
<dbReference type="Gene3D" id="3.30.460.10">
    <property type="entry name" value="Beta Polymerase, domain 2"/>
    <property type="match status" value="1"/>
</dbReference>
<dbReference type="AlphaFoldDB" id="A8MHK3"/>
<reference evidence="4" key="1">
    <citation type="submission" date="2007-10" db="EMBL/GenBank/DDBJ databases">
        <title>Complete genome of Alkaliphilus oremlandii OhILAs.</title>
        <authorList>
            <person name="Copeland A."/>
            <person name="Lucas S."/>
            <person name="Lapidus A."/>
            <person name="Barry K."/>
            <person name="Detter J.C."/>
            <person name="Glavina del Rio T."/>
            <person name="Hammon N."/>
            <person name="Israni S."/>
            <person name="Dalin E."/>
            <person name="Tice H."/>
            <person name="Pitluck S."/>
            <person name="Chain P."/>
            <person name="Malfatti S."/>
            <person name="Shin M."/>
            <person name="Vergez L."/>
            <person name="Schmutz J."/>
            <person name="Larimer F."/>
            <person name="Land M."/>
            <person name="Hauser L."/>
            <person name="Kyrpides N."/>
            <person name="Mikhailova N."/>
            <person name="Stolz J.F."/>
            <person name="Dawson A."/>
            <person name="Fisher E."/>
            <person name="Crable B."/>
            <person name="Perera E."/>
            <person name="Lisak J."/>
            <person name="Ranganathan M."/>
            <person name="Basu P."/>
            <person name="Richardson P."/>
        </authorList>
    </citation>
    <scope>NUCLEOTIDE SEQUENCE [LARGE SCALE GENOMIC DNA]</scope>
    <source>
        <strain evidence="4">OhILAs</strain>
    </source>
</reference>
<comment type="similarity">
    <text evidence="1 2">Belongs to the Iojap/RsfS family.</text>
</comment>